<evidence type="ECO:0000259" key="1">
    <source>
        <dbReference type="Pfam" id="PF01182"/>
    </source>
</evidence>
<dbReference type="SUPFAM" id="SSF100950">
    <property type="entry name" value="NagB/RpiA/CoA transferase-like"/>
    <property type="match status" value="1"/>
</dbReference>
<gene>
    <name evidence="2" type="ORF">C5Y98_16290</name>
</gene>
<dbReference type="GO" id="GO:0042802">
    <property type="term" value="F:identical protein binding"/>
    <property type="evidence" value="ECO:0007669"/>
    <property type="project" value="TreeGrafter"/>
</dbReference>
<dbReference type="GO" id="GO:0006043">
    <property type="term" value="P:glucosamine catabolic process"/>
    <property type="evidence" value="ECO:0007669"/>
    <property type="project" value="TreeGrafter"/>
</dbReference>
<dbReference type="GO" id="GO:0005737">
    <property type="term" value="C:cytoplasm"/>
    <property type="evidence" value="ECO:0007669"/>
    <property type="project" value="TreeGrafter"/>
</dbReference>
<sequence length="249" mass="26742">MKIHVFEDAPQLGLAAAKQGAEAIRQAIAQRGAANIIVATGASQFDTLAALVAETGIDWSCVTGFHLDEYLGLDEQHPASFRRYLRERFVSKVPLKAFHYVDGSSDEPQAVCDRLGELISQNPIDVAFVGIGENGHLAFNDPPADFETTTPYLIVELDEACRQQQAGEGWFASLDDVPTQAISMSCQQILKTSTIICSVPDKRKANAVRNSVEGPVSPQVPASILQTHSDVGLFLDVASASELTSSTPS</sequence>
<dbReference type="GO" id="GO:0004342">
    <property type="term" value="F:glucosamine-6-phosphate deaminase activity"/>
    <property type="evidence" value="ECO:0007669"/>
    <property type="project" value="InterPro"/>
</dbReference>
<dbReference type="PROSITE" id="PS01161">
    <property type="entry name" value="GLC_GALNAC_ISOMERASE"/>
    <property type="match status" value="1"/>
</dbReference>
<dbReference type="PANTHER" id="PTHR11280:SF6">
    <property type="entry name" value="GLUCOSAMINE-6-PHOSPHATE ISOMERASE NAGB"/>
    <property type="match status" value="1"/>
</dbReference>
<dbReference type="InterPro" id="IPR004547">
    <property type="entry name" value="Glucosamine6P_isomerase"/>
</dbReference>
<feature type="domain" description="Glucosamine/galactosamine-6-phosphate isomerase" evidence="1">
    <location>
        <begin position="8"/>
        <end position="228"/>
    </location>
</feature>
<dbReference type="PANTHER" id="PTHR11280">
    <property type="entry name" value="GLUCOSAMINE-6-PHOSPHATE ISOMERASE"/>
    <property type="match status" value="1"/>
</dbReference>
<dbReference type="GO" id="GO:0005975">
    <property type="term" value="P:carbohydrate metabolic process"/>
    <property type="evidence" value="ECO:0007669"/>
    <property type="project" value="InterPro"/>
</dbReference>
<dbReference type="Pfam" id="PF01182">
    <property type="entry name" value="Glucosamine_iso"/>
    <property type="match status" value="1"/>
</dbReference>
<dbReference type="InterPro" id="IPR018321">
    <property type="entry name" value="Glucosamine6P_isomerase_CS"/>
</dbReference>
<name>A0A2S8FNL6_9BACT</name>
<dbReference type="OrthoDB" id="9791139at2"/>
<evidence type="ECO:0000313" key="2">
    <source>
        <dbReference type="EMBL" id="PQO33788.1"/>
    </source>
</evidence>
<comment type="caution">
    <text evidence="2">The sequence shown here is derived from an EMBL/GenBank/DDBJ whole genome shotgun (WGS) entry which is preliminary data.</text>
</comment>
<proteinExistence type="predicted"/>
<dbReference type="RefSeq" id="WP_105355534.1">
    <property type="nucleotide sequence ID" value="NZ_PUIB01000017.1"/>
</dbReference>
<dbReference type="AlphaFoldDB" id="A0A2S8FNL6"/>
<dbReference type="InterPro" id="IPR037171">
    <property type="entry name" value="NagB/RpiA_transferase-like"/>
</dbReference>
<dbReference type="InterPro" id="IPR006148">
    <property type="entry name" value="Glc/Gal-6P_isomerase"/>
</dbReference>
<dbReference type="CDD" id="cd01399">
    <property type="entry name" value="GlcN6P_deaminase"/>
    <property type="match status" value="1"/>
</dbReference>
<reference evidence="2 3" key="1">
    <citation type="submission" date="2018-02" db="EMBL/GenBank/DDBJ databases">
        <title>Comparative genomes isolates from brazilian mangrove.</title>
        <authorList>
            <person name="Araujo J.E."/>
            <person name="Taketani R.G."/>
            <person name="Silva M.C.P."/>
            <person name="Loureco M.V."/>
            <person name="Andreote F.D."/>
        </authorList>
    </citation>
    <scope>NUCLEOTIDE SEQUENCE [LARGE SCALE GENOMIC DNA]</scope>
    <source>
        <strain evidence="2 3">NAP PRIS-MGV</strain>
    </source>
</reference>
<organism evidence="2 3">
    <name type="scientific">Blastopirellula marina</name>
    <dbReference type="NCBI Taxonomy" id="124"/>
    <lineage>
        <taxon>Bacteria</taxon>
        <taxon>Pseudomonadati</taxon>
        <taxon>Planctomycetota</taxon>
        <taxon>Planctomycetia</taxon>
        <taxon>Pirellulales</taxon>
        <taxon>Pirellulaceae</taxon>
        <taxon>Blastopirellula</taxon>
    </lineage>
</organism>
<dbReference type="Gene3D" id="3.40.50.1360">
    <property type="match status" value="1"/>
</dbReference>
<dbReference type="GO" id="GO:0019262">
    <property type="term" value="P:N-acetylneuraminate catabolic process"/>
    <property type="evidence" value="ECO:0007669"/>
    <property type="project" value="TreeGrafter"/>
</dbReference>
<protein>
    <submittedName>
        <fullName evidence="2">Glucosamine-6-phosphate deaminase</fullName>
    </submittedName>
</protein>
<dbReference type="GO" id="GO:0006046">
    <property type="term" value="P:N-acetylglucosamine catabolic process"/>
    <property type="evidence" value="ECO:0007669"/>
    <property type="project" value="TreeGrafter"/>
</dbReference>
<dbReference type="Proteomes" id="UP000239388">
    <property type="component" value="Unassembled WGS sequence"/>
</dbReference>
<dbReference type="EMBL" id="PUIB01000017">
    <property type="protein sequence ID" value="PQO33788.1"/>
    <property type="molecule type" value="Genomic_DNA"/>
</dbReference>
<accession>A0A2S8FNL6</accession>
<evidence type="ECO:0000313" key="3">
    <source>
        <dbReference type="Proteomes" id="UP000239388"/>
    </source>
</evidence>